<dbReference type="ExpressionAtlas" id="A0A060D1Z5">
    <property type="expression patterns" value="baseline and differential"/>
</dbReference>
<keyword evidence="2 4" id="KW-1184">Jasmonic acid signaling pathway</keyword>
<feature type="compositionally biased region" description="Low complexity" evidence="5">
    <location>
        <begin position="172"/>
        <end position="185"/>
    </location>
</feature>
<dbReference type="Pfam" id="PF09425">
    <property type="entry name" value="Jas_motif"/>
    <property type="match status" value="1"/>
</dbReference>
<dbReference type="OrthoDB" id="694307at2759"/>
<accession>A0A060D1Z5</accession>
<dbReference type="KEGG" id="zma:103626249"/>
<comment type="domain">
    <text evidence="4">The jas domain is required for interaction with COI1.</text>
</comment>
<feature type="non-terminal residue" evidence="7">
    <location>
        <position position="198"/>
    </location>
</feature>
<evidence type="ECO:0000313" key="8">
    <source>
        <dbReference type="EnsemblPlants" id="Zm00001eb223590_P001"/>
    </source>
</evidence>
<dbReference type="SMART" id="SM00979">
    <property type="entry name" value="TIFY"/>
    <property type="match status" value="1"/>
</dbReference>
<dbReference type="EnsemblPlants" id="Zm00001eb223590_T001">
    <property type="protein sequence ID" value="Zm00001eb223590_P001"/>
    <property type="gene ID" value="Zm00001eb223590"/>
</dbReference>
<keyword evidence="9" id="KW-1185">Reference proteome</keyword>
<dbReference type="GO" id="GO:2000022">
    <property type="term" value="P:regulation of jasmonic acid mediated signaling pathway"/>
    <property type="evidence" value="ECO:0000318"/>
    <property type="project" value="GO_Central"/>
</dbReference>
<dbReference type="Gramene" id="Zm00001eb223590_T001">
    <property type="protein sequence ID" value="Zm00001eb223590_P001"/>
    <property type="gene ID" value="Zm00001eb223590"/>
</dbReference>
<organism evidence="7">
    <name type="scientific">Zea mays</name>
    <name type="common">Maize</name>
    <dbReference type="NCBI Taxonomy" id="4577"/>
    <lineage>
        <taxon>Eukaryota</taxon>
        <taxon>Viridiplantae</taxon>
        <taxon>Streptophyta</taxon>
        <taxon>Embryophyta</taxon>
        <taxon>Tracheophyta</taxon>
        <taxon>Spermatophyta</taxon>
        <taxon>Magnoliopsida</taxon>
        <taxon>Liliopsida</taxon>
        <taxon>Poales</taxon>
        <taxon>Poaceae</taxon>
        <taxon>PACMAD clade</taxon>
        <taxon>Panicoideae</taxon>
        <taxon>Andropogonodae</taxon>
        <taxon>Andropogoneae</taxon>
        <taxon>Tripsacinae</taxon>
        <taxon>Zea</taxon>
    </lineage>
</organism>
<reference evidence="9" key="1">
    <citation type="journal article" date="2009" name="Science">
        <title>The B73 maize genome: complexity, diversity, and dynamics.</title>
        <authorList>
            <person name="Schnable P.S."/>
            <person name="Ware D."/>
            <person name="Fulton R.S."/>
            <person name="Stein J.C."/>
            <person name="Wei F."/>
            <person name="Pasternak S."/>
            <person name="Liang C."/>
            <person name="Zhang J."/>
            <person name="Fulton L."/>
            <person name="Graves T.A."/>
            <person name="Minx P."/>
            <person name="Reily A.D."/>
            <person name="Courtney L."/>
            <person name="Kruchowski S.S."/>
            <person name="Tomlinson C."/>
            <person name="Strong C."/>
            <person name="Delehaunty K."/>
            <person name="Fronick C."/>
            <person name="Courtney B."/>
            <person name="Rock S.M."/>
            <person name="Belter E."/>
            <person name="Du F."/>
            <person name="Kim K."/>
            <person name="Abbott R.M."/>
            <person name="Cotton M."/>
            <person name="Levy A."/>
            <person name="Marchetto P."/>
            <person name="Ochoa K."/>
            <person name="Jackson S.M."/>
            <person name="Gillam B."/>
            <person name="Chen W."/>
            <person name="Yan L."/>
            <person name="Higginbotham J."/>
            <person name="Cardenas M."/>
            <person name="Waligorski J."/>
            <person name="Applebaum E."/>
            <person name="Phelps L."/>
            <person name="Falcone J."/>
            <person name="Kanchi K."/>
            <person name="Thane T."/>
            <person name="Scimone A."/>
            <person name="Thane N."/>
            <person name="Henke J."/>
            <person name="Wang T."/>
            <person name="Ruppert J."/>
            <person name="Shah N."/>
            <person name="Rotter K."/>
            <person name="Hodges J."/>
            <person name="Ingenthron E."/>
            <person name="Cordes M."/>
            <person name="Kohlberg S."/>
            <person name="Sgro J."/>
            <person name="Delgado B."/>
            <person name="Mead K."/>
            <person name="Chinwalla A."/>
            <person name="Leonard S."/>
            <person name="Crouse K."/>
            <person name="Collura K."/>
            <person name="Kudrna D."/>
            <person name="Currie J."/>
            <person name="He R."/>
            <person name="Angelova A."/>
            <person name="Rajasekar S."/>
            <person name="Mueller T."/>
            <person name="Lomeli R."/>
            <person name="Scara G."/>
            <person name="Ko A."/>
            <person name="Delaney K."/>
            <person name="Wissotski M."/>
            <person name="Lopez G."/>
            <person name="Campos D."/>
            <person name="Braidotti M."/>
            <person name="Ashley E."/>
            <person name="Golser W."/>
            <person name="Kim H."/>
            <person name="Lee S."/>
            <person name="Lin J."/>
            <person name="Dujmic Z."/>
            <person name="Kim W."/>
            <person name="Talag J."/>
            <person name="Zuccolo A."/>
            <person name="Fan C."/>
            <person name="Sebastian A."/>
            <person name="Kramer M."/>
            <person name="Spiegel L."/>
            <person name="Nascimento L."/>
            <person name="Zutavern T."/>
            <person name="Miller B."/>
            <person name="Ambroise C."/>
            <person name="Muller S."/>
            <person name="Spooner W."/>
            <person name="Narechania A."/>
            <person name="Ren L."/>
            <person name="Wei S."/>
            <person name="Kumari S."/>
            <person name="Faga B."/>
            <person name="Levy M.J."/>
            <person name="McMahan L."/>
            <person name="Van Buren P."/>
            <person name="Vaughn M.W."/>
            <person name="Ying K."/>
            <person name="Yeh C.-T."/>
            <person name="Emrich S.J."/>
            <person name="Jia Y."/>
            <person name="Kalyanaraman A."/>
            <person name="Hsia A.-P."/>
            <person name="Barbazuk W.B."/>
            <person name="Baucom R.S."/>
            <person name="Brutnell T.P."/>
            <person name="Carpita N.C."/>
            <person name="Chaparro C."/>
            <person name="Chia J.-M."/>
            <person name="Deragon J.-M."/>
            <person name="Estill J.C."/>
            <person name="Fu Y."/>
            <person name="Jeddeloh J.A."/>
            <person name="Han Y."/>
            <person name="Lee H."/>
            <person name="Li P."/>
            <person name="Lisch D.R."/>
            <person name="Liu S."/>
            <person name="Liu Z."/>
            <person name="Nagel D.H."/>
            <person name="McCann M.C."/>
            <person name="SanMiguel P."/>
            <person name="Myers A.M."/>
            <person name="Nettleton D."/>
            <person name="Nguyen J."/>
            <person name="Penning B.W."/>
            <person name="Ponnala L."/>
            <person name="Schneider K.L."/>
            <person name="Schwartz D.C."/>
            <person name="Sharma A."/>
            <person name="Soderlund C."/>
            <person name="Springer N.M."/>
            <person name="Sun Q."/>
            <person name="Wang H."/>
            <person name="Waterman M."/>
            <person name="Westerman R."/>
            <person name="Wolfgruber T.K."/>
            <person name="Yang L."/>
            <person name="Yu Y."/>
            <person name="Zhang L."/>
            <person name="Zhou S."/>
            <person name="Zhu Q."/>
            <person name="Bennetzen J.L."/>
            <person name="Dawe R.K."/>
            <person name="Jiang J."/>
            <person name="Jiang N."/>
            <person name="Presting G.G."/>
            <person name="Wessler S.R."/>
            <person name="Aluru S."/>
            <person name="Martienssen R.A."/>
            <person name="Clifton S.W."/>
            <person name="McCombie W.R."/>
            <person name="Wing R.A."/>
            <person name="Wilson R.K."/>
        </authorList>
    </citation>
    <scope>NUCLEOTIDE SEQUENCE [LARGE SCALE GENOMIC DNA]</scope>
    <source>
        <strain evidence="9">cv. B73</strain>
    </source>
</reference>
<feature type="region of interest" description="Disordered" evidence="5">
    <location>
        <begin position="16"/>
        <end position="60"/>
    </location>
</feature>
<evidence type="ECO:0000256" key="2">
    <source>
        <dbReference type="ARBA" id="ARBA00022819"/>
    </source>
</evidence>
<dbReference type="Pfam" id="PF06200">
    <property type="entry name" value="tify"/>
    <property type="match status" value="1"/>
</dbReference>
<keyword evidence="3" id="KW-0832">Ubl conjugation</keyword>
<evidence type="ECO:0000256" key="5">
    <source>
        <dbReference type="SAM" id="MobiDB-lite"/>
    </source>
</evidence>
<dbReference type="Proteomes" id="UP000007305">
    <property type="component" value="Chromosome 5"/>
</dbReference>
<keyword evidence="4" id="KW-0539">Nucleus</keyword>
<evidence type="ECO:0000259" key="6">
    <source>
        <dbReference type="PROSITE" id="PS51320"/>
    </source>
</evidence>
<evidence type="ECO:0000313" key="9">
    <source>
        <dbReference type="Proteomes" id="UP000007305"/>
    </source>
</evidence>
<dbReference type="GeneID" id="103626249"/>
<name>A0A060D1Z5_MAIZE</name>
<comment type="function">
    <text evidence="4">Repressor of jasmonate responses.</text>
</comment>
<feature type="region of interest" description="Disordered" evidence="5">
    <location>
        <begin position="154"/>
        <end position="198"/>
    </location>
</feature>
<comment type="similarity">
    <text evidence="1 4">Belongs to the TIFY/JAZ family.</text>
</comment>
<evidence type="ECO:0000313" key="7">
    <source>
        <dbReference type="EMBL" id="AIB05502.1"/>
    </source>
</evidence>
<evidence type="ECO:0000256" key="1">
    <source>
        <dbReference type="ARBA" id="ARBA00008614"/>
    </source>
</evidence>
<reference evidence="8" key="4">
    <citation type="submission" date="2021-05" db="UniProtKB">
        <authorList>
            <consortium name="EnsemblPlants"/>
        </authorList>
    </citation>
    <scope>IDENTIFICATION</scope>
    <source>
        <strain evidence="8">cv. B73</strain>
    </source>
</reference>
<evidence type="ECO:0000256" key="3">
    <source>
        <dbReference type="ARBA" id="ARBA00022843"/>
    </source>
</evidence>
<dbReference type="AlphaFoldDB" id="A0A060D1Z5"/>
<evidence type="ECO:0000256" key="4">
    <source>
        <dbReference type="RuleBase" id="RU369065"/>
    </source>
</evidence>
<dbReference type="EMBL" id="KJ728011">
    <property type="protein sequence ID" value="AIB05502.1"/>
    <property type="molecule type" value="mRNA"/>
</dbReference>
<sequence>MSAATGYSRFLRQYMREPQRHQLVEAEETDSGRTMQLFPTRAGGGTSSSSHEQSDDGAQAANKATLSIFYEGRMLVFEEFPADKAKALMQLAAGSSGSSSAAAPNNKDAPVPVVRVRRVPEQPAATAPLAVVPSDLLPIARKVSLQRFLQKRKERIAATEPYPEPEKDDVPATATATATGWQATALKDKPAPASWLGL</sequence>
<dbReference type="PANTHER" id="PTHR33077">
    <property type="entry name" value="PROTEIN TIFY 4A-RELATED-RELATED"/>
    <property type="match status" value="1"/>
</dbReference>
<reference evidence="8" key="3">
    <citation type="submission" date="2019-07" db="EMBL/GenBank/DDBJ databases">
        <authorList>
            <person name="Seetharam A."/>
            <person name="Woodhouse M."/>
            <person name="Cannon E."/>
        </authorList>
    </citation>
    <scope>NUCLEOTIDE SEQUENCE [LARGE SCALE GENOMIC DNA]</scope>
    <source>
        <strain evidence="8">cv. B73</strain>
    </source>
</reference>
<dbReference type="InterPro" id="IPR010399">
    <property type="entry name" value="Tify_dom"/>
</dbReference>
<dbReference type="GO" id="GO:0005634">
    <property type="term" value="C:nucleus"/>
    <property type="evidence" value="ECO:0000318"/>
    <property type="project" value="GO_Central"/>
</dbReference>
<dbReference type="GO" id="GO:0009611">
    <property type="term" value="P:response to wounding"/>
    <property type="evidence" value="ECO:0000318"/>
    <property type="project" value="GO_Central"/>
</dbReference>
<proteinExistence type="evidence at transcript level"/>
<dbReference type="PROSITE" id="PS51320">
    <property type="entry name" value="TIFY"/>
    <property type="match status" value="1"/>
</dbReference>
<dbReference type="InterPro" id="IPR040390">
    <property type="entry name" value="TIFY/JAZ"/>
</dbReference>
<reference evidence="7" key="2">
    <citation type="submission" date="2014-04" db="EMBL/GenBank/DDBJ databases">
        <title>The Maize TFome - Development of a transcription factor open reading frame collection for functional genomics.</title>
        <authorList>
            <person name="Burdo B."/>
            <person name="Gray J."/>
            <person name="Goetting-Minesky M.P."/>
            <person name="Wittler B."/>
            <person name="Hunt M."/>
            <person name="Li T."/>
            <person name="Velliquette D."/>
            <person name="Thomas J."/>
            <person name="Gentzel I."/>
            <person name="Dos Santos Brito M."/>
            <person name="Mejia-Guerra M.K."/>
            <person name="Connolly L.N."/>
            <person name="Qaisi D."/>
            <person name="Li W."/>
            <person name="Casas M.I."/>
            <person name="Doseff A.I."/>
            <person name="Grotewold E."/>
        </authorList>
    </citation>
    <scope>NUCLEOTIDE SEQUENCE</scope>
</reference>
<gene>
    <name evidence="7" type="primary">ZIM30</name>
    <name evidence="8" type="synonym">LOC103626249</name>
</gene>
<feature type="domain" description="Tify" evidence="6">
    <location>
        <begin position="59"/>
        <end position="94"/>
    </location>
</feature>
<comment type="subcellular location">
    <subcellularLocation>
        <location evidence="4">Nucleus</location>
    </subcellularLocation>
</comment>
<dbReference type="HOGENOM" id="CLU_051749_3_1_1"/>
<protein>
    <recommendedName>
        <fullName evidence="4">Protein TIFY</fullName>
    </recommendedName>
    <alternativeName>
        <fullName evidence="4">Jasmonate ZIM domain-containing protein</fullName>
    </alternativeName>
</protein>
<dbReference type="InterPro" id="IPR018467">
    <property type="entry name" value="CCT_CS"/>
</dbReference>
<dbReference type="GO" id="GO:0031347">
    <property type="term" value="P:regulation of defense response"/>
    <property type="evidence" value="ECO:0000318"/>
    <property type="project" value="GO_Central"/>
</dbReference>
<dbReference type="PANTHER" id="PTHR33077:SF52">
    <property type="entry name" value="PROTEIN TIFY 11D"/>
    <property type="match status" value="1"/>
</dbReference>
<dbReference type="RefSeq" id="XP_008644872.1">
    <property type="nucleotide sequence ID" value="XM_008646650.1"/>
</dbReference>